<dbReference type="Gene3D" id="3.40.309.10">
    <property type="entry name" value="Aldehyde Dehydrogenase, Chain A, domain 2"/>
    <property type="match status" value="1"/>
</dbReference>
<comment type="similarity">
    <text evidence="1">Belongs to the aldehyde dehydrogenase family.</text>
</comment>
<dbReference type="InterPro" id="IPR016161">
    <property type="entry name" value="Ald_DH/histidinol_DH"/>
</dbReference>
<evidence type="ECO:0000256" key="1">
    <source>
        <dbReference type="ARBA" id="ARBA00009986"/>
    </source>
</evidence>
<organism evidence="4 5">
    <name type="scientific">Grifola frondosa</name>
    <name type="common">Maitake</name>
    <name type="synonym">Polyporus frondosus</name>
    <dbReference type="NCBI Taxonomy" id="5627"/>
    <lineage>
        <taxon>Eukaryota</taxon>
        <taxon>Fungi</taxon>
        <taxon>Dikarya</taxon>
        <taxon>Basidiomycota</taxon>
        <taxon>Agaricomycotina</taxon>
        <taxon>Agaricomycetes</taxon>
        <taxon>Polyporales</taxon>
        <taxon>Grifolaceae</taxon>
        <taxon>Grifola</taxon>
    </lineage>
</organism>
<keyword evidence="2" id="KW-0560">Oxidoreductase</keyword>
<dbReference type="AlphaFoldDB" id="A0A1C7MQU3"/>
<name>A0A1C7MQU3_GRIFR</name>
<protein>
    <submittedName>
        <fullName evidence="4">Beta-apo-4'-carotenal oxygenase</fullName>
    </submittedName>
</protein>
<reference evidence="4 5" key="1">
    <citation type="submission" date="2016-03" db="EMBL/GenBank/DDBJ databases">
        <title>Whole genome sequencing of Grifola frondosa 9006-11.</title>
        <authorList>
            <person name="Min B."/>
            <person name="Park H."/>
            <person name="Kim J.-G."/>
            <person name="Cho H."/>
            <person name="Oh Y.-L."/>
            <person name="Kong W.-S."/>
            <person name="Choi I.-G."/>
        </authorList>
    </citation>
    <scope>NUCLEOTIDE SEQUENCE [LARGE SCALE GENOMIC DNA]</scope>
    <source>
        <strain evidence="4 5">9006-11</strain>
    </source>
</reference>
<feature type="domain" description="Aldehyde dehydrogenase" evidence="3">
    <location>
        <begin position="157"/>
        <end position="293"/>
    </location>
</feature>
<dbReference type="PANTHER" id="PTHR43570:SF16">
    <property type="entry name" value="ALDEHYDE DEHYDROGENASE TYPE III, ISOFORM Q"/>
    <property type="match status" value="1"/>
</dbReference>
<accession>A0A1C7MQU3</accession>
<dbReference type="GO" id="GO:0004029">
    <property type="term" value="F:aldehyde dehydrogenase (NAD+) activity"/>
    <property type="evidence" value="ECO:0007669"/>
    <property type="project" value="TreeGrafter"/>
</dbReference>
<sequence length="396" mass="43687">MSDYSPTSFALPHCGVGFEYTVHINEHSGLAPSLDYTPISDIDTRSRPRTSEITAVASSALHAAEHLDEWAKPDKPEVPAWRSSWDATAYKNPKGLALIIAPWNYPFITLLDPSRRRHICRMHLNTLIPMPTSCERRRARDDRLLTLRWAHIFYTGGVSSPIIIDPNFDDLDLAAKRILNGKLQNSGQLCITPDYALVPRAKVDAFIASLKKAHDAFLPNGPLHKNVELSKIVTPSHTRASEISSRAPKGKIVSAGSTRATGGSPTIVKDVPVDDALMENPIPLVVYAFTNSEEVKNKLLETTQSGAVVLNDTFSHLAGSLLRCTVPTPSDHFKVTEIALVGREIQAASFDTFTQVRMYMNLPPSEESRLSGRYRPFDAEKLDATLAAMQLKIPDV</sequence>
<dbReference type="GO" id="GO:0006081">
    <property type="term" value="P:aldehyde metabolic process"/>
    <property type="evidence" value="ECO:0007669"/>
    <property type="project" value="InterPro"/>
</dbReference>
<gene>
    <name evidence="4" type="primary">ylo-1</name>
    <name evidence="4" type="ORF">A0H81_02796</name>
</gene>
<dbReference type="InterPro" id="IPR015590">
    <property type="entry name" value="Aldehyde_DH_dom"/>
</dbReference>
<dbReference type="GO" id="GO:0005737">
    <property type="term" value="C:cytoplasm"/>
    <property type="evidence" value="ECO:0007669"/>
    <property type="project" value="TreeGrafter"/>
</dbReference>
<dbReference type="Proteomes" id="UP000092993">
    <property type="component" value="Unassembled WGS sequence"/>
</dbReference>
<dbReference type="OrthoDB" id="440325at2759"/>
<comment type="caution">
    <text evidence="4">The sequence shown here is derived from an EMBL/GenBank/DDBJ whole genome shotgun (WGS) entry which is preliminary data.</text>
</comment>
<dbReference type="Gene3D" id="3.40.605.10">
    <property type="entry name" value="Aldehyde Dehydrogenase, Chain A, domain 1"/>
    <property type="match status" value="1"/>
</dbReference>
<evidence type="ECO:0000259" key="3">
    <source>
        <dbReference type="Pfam" id="PF00171"/>
    </source>
</evidence>
<dbReference type="PANTHER" id="PTHR43570">
    <property type="entry name" value="ALDEHYDE DEHYDROGENASE"/>
    <property type="match status" value="1"/>
</dbReference>
<dbReference type="InterPro" id="IPR016162">
    <property type="entry name" value="Ald_DH_N"/>
</dbReference>
<evidence type="ECO:0000313" key="4">
    <source>
        <dbReference type="EMBL" id="OBZ77334.1"/>
    </source>
</evidence>
<dbReference type="EMBL" id="LUGG01000002">
    <property type="protein sequence ID" value="OBZ77334.1"/>
    <property type="molecule type" value="Genomic_DNA"/>
</dbReference>
<dbReference type="Pfam" id="PF00171">
    <property type="entry name" value="Aldedh"/>
    <property type="match status" value="1"/>
</dbReference>
<dbReference type="STRING" id="5627.A0A1C7MQU3"/>
<evidence type="ECO:0000256" key="2">
    <source>
        <dbReference type="ARBA" id="ARBA00023002"/>
    </source>
</evidence>
<dbReference type="InterPro" id="IPR012394">
    <property type="entry name" value="Aldehyde_DH_NAD(P)"/>
</dbReference>
<dbReference type="SUPFAM" id="SSF53720">
    <property type="entry name" value="ALDH-like"/>
    <property type="match status" value="1"/>
</dbReference>
<dbReference type="InterPro" id="IPR016163">
    <property type="entry name" value="Ald_DH_C"/>
</dbReference>
<proteinExistence type="inferred from homology"/>
<keyword evidence="5" id="KW-1185">Reference proteome</keyword>
<evidence type="ECO:0000313" key="5">
    <source>
        <dbReference type="Proteomes" id="UP000092993"/>
    </source>
</evidence>